<dbReference type="AlphaFoldDB" id="V6LPX9"/>
<comment type="cofactor">
    <cofactor evidence="1">
        <name>[4Fe-4S] cluster</name>
        <dbReference type="ChEBI" id="CHEBI:49883"/>
    </cofactor>
</comment>
<evidence type="ECO:0000256" key="7">
    <source>
        <dbReference type="ARBA" id="ARBA00023014"/>
    </source>
</evidence>
<protein>
    <submittedName>
        <fullName evidence="9">DNA-directed DNA polymerase alpha, DNA primase subunit</fullName>
    </submittedName>
</protein>
<keyword evidence="9" id="KW-0808">Transferase</keyword>
<reference evidence="9 10" key="1">
    <citation type="journal article" date="2014" name="PLoS Genet.">
        <title>The Genome of Spironucleus salmonicida Highlights a Fish Pathogen Adapted to Fluctuating Environments.</title>
        <authorList>
            <person name="Xu F."/>
            <person name="Jerlstrom-Hultqvist J."/>
            <person name="Einarsson E."/>
            <person name="Astvaldsson A."/>
            <person name="Svard S.G."/>
            <person name="Andersson J.O."/>
        </authorList>
    </citation>
    <scope>NUCLEOTIDE SEQUENCE</scope>
    <source>
        <strain evidence="10">ATCC 50377</strain>
    </source>
</reference>
<evidence type="ECO:0000256" key="1">
    <source>
        <dbReference type="ARBA" id="ARBA00001966"/>
    </source>
</evidence>
<sequence>MSTLYAIPPNNMFNMRIDKITTISNIRLTLLREFNKIKSIFANNTPEECERIYVQFASKNHEVLELNQENVDLVSFWTLKFAFSVSQEAADWHLQAEQCLLLARQQVKTAHFSQFLTQKLSLLKPQDVDFGPQQRLADMLIALNPSYQCTLKSDFNLLAPALASFKFPVVNSQFFITSTSILLLNLAKFSQNYQKSMQNCQIIASQANSVFLDLLAKIRQNRHGVSFVQSQLASGINAASINGVIQQKKIPLCAVRLIREMQKNAHLQYQGRLQLTTFLRDAGMSMEETILLFQSAFTAGGKITIDKFNKEYAYNIKHVYGQVGARKGAHCSGCERIIDQIPGKGQYHGCPFTNLNLTSIGELISLNYKCDIEDSIKSIAKPLQYKEYQSACNHLYFSFFGSGMNYIHPIQWVKSCLEKDGDGEDNKE</sequence>
<evidence type="ECO:0000313" key="10">
    <source>
        <dbReference type="EMBL" id="KAH0576508.1"/>
    </source>
</evidence>
<keyword evidence="11" id="KW-1185">Reference proteome</keyword>
<dbReference type="Pfam" id="PF04104">
    <property type="entry name" value="DNA_primase_lrg"/>
    <property type="match status" value="1"/>
</dbReference>
<dbReference type="GO" id="GO:0005658">
    <property type="term" value="C:alpha DNA polymerase:primase complex"/>
    <property type="evidence" value="ECO:0007669"/>
    <property type="project" value="TreeGrafter"/>
</dbReference>
<evidence type="ECO:0000256" key="4">
    <source>
        <dbReference type="ARBA" id="ARBA00022705"/>
    </source>
</evidence>
<dbReference type="Proteomes" id="UP000018208">
    <property type="component" value="Unassembled WGS sequence"/>
</dbReference>
<dbReference type="GO" id="GO:0046872">
    <property type="term" value="F:metal ion binding"/>
    <property type="evidence" value="ECO:0007669"/>
    <property type="project" value="UniProtKB-KW"/>
</dbReference>
<keyword evidence="3" id="KW-0639">Primosome</keyword>
<feature type="domain" description="DNA primase large subunit C-terminal" evidence="8">
    <location>
        <begin position="246"/>
        <end position="412"/>
    </location>
</feature>
<evidence type="ECO:0000256" key="5">
    <source>
        <dbReference type="ARBA" id="ARBA00022723"/>
    </source>
</evidence>
<name>V6LPX9_9EUKA</name>
<evidence type="ECO:0000256" key="2">
    <source>
        <dbReference type="ARBA" id="ARBA00022485"/>
    </source>
</evidence>
<keyword evidence="9" id="KW-0548">Nucleotidyltransferase</keyword>
<dbReference type="InterPro" id="IPR007238">
    <property type="entry name" value="DNA_primase_lsu_euk/arc"/>
</dbReference>
<dbReference type="GO" id="GO:0051539">
    <property type="term" value="F:4 iron, 4 sulfur cluster binding"/>
    <property type="evidence" value="ECO:0007669"/>
    <property type="project" value="UniProtKB-KW"/>
</dbReference>
<dbReference type="EMBL" id="KI546089">
    <property type="protein sequence ID" value="EST45766.1"/>
    <property type="molecule type" value="Genomic_DNA"/>
</dbReference>
<dbReference type="PANTHER" id="PTHR10537">
    <property type="entry name" value="DNA PRIMASE LARGE SUBUNIT"/>
    <property type="match status" value="1"/>
</dbReference>
<keyword evidence="4" id="KW-0235">DNA replication</keyword>
<evidence type="ECO:0000256" key="3">
    <source>
        <dbReference type="ARBA" id="ARBA00022515"/>
    </source>
</evidence>
<dbReference type="Gene3D" id="1.20.930.80">
    <property type="match status" value="1"/>
</dbReference>
<proteinExistence type="predicted"/>
<dbReference type="VEuPathDB" id="GiardiaDB:SS50377_22072"/>
<reference evidence="10" key="2">
    <citation type="submission" date="2020-12" db="EMBL/GenBank/DDBJ databases">
        <title>New Spironucleus salmonicida genome in near-complete chromosomes.</title>
        <authorList>
            <person name="Xu F."/>
            <person name="Kurt Z."/>
            <person name="Jimenez-Gonzalez A."/>
            <person name="Astvaldsson A."/>
            <person name="Andersson J.O."/>
            <person name="Svard S.G."/>
        </authorList>
    </citation>
    <scope>NUCLEOTIDE SEQUENCE</scope>
    <source>
        <strain evidence="10">ATCC 50377</strain>
    </source>
</reference>
<dbReference type="InterPro" id="IPR058560">
    <property type="entry name" value="DNA_primase_C"/>
</dbReference>
<dbReference type="GO" id="GO:0003887">
    <property type="term" value="F:DNA-directed DNA polymerase activity"/>
    <property type="evidence" value="ECO:0007669"/>
    <property type="project" value="UniProtKB-KW"/>
</dbReference>
<dbReference type="GO" id="GO:0006269">
    <property type="term" value="P:DNA replication, synthesis of primer"/>
    <property type="evidence" value="ECO:0007669"/>
    <property type="project" value="UniProtKB-KW"/>
</dbReference>
<organism evidence="9">
    <name type="scientific">Spironucleus salmonicida</name>
    <dbReference type="NCBI Taxonomy" id="348837"/>
    <lineage>
        <taxon>Eukaryota</taxon>
        <taxon>Metamonada</taxon>
        <taxon>Diplomonadida</taxon>
        <taxon>Hexamitidae</taxon>
        <taxon>Hexamitinae</taxon>
        <taxon>Spironucleus</taxon>
    </lineage>
</organism>
<keyword evidence="2" id="KW-0004">4Fe-4S</keyword>
<keyword evidence="5" id="KW-0479">Metal-binding</keyword>
<keyword evidence="7" id="KW-0411">Iron-sulfur</keyword>
<dbReference type="PANTHER" id="PTHR10537:SF3">
    <property type="entry name" value="DNA PRIMASE LARGE SUBUNIT"/>
    <property type="match status" value="1"/>
</dbReference>
<evidence type="ECO:0000313" key="9">
    <source>
        <dbReference type="EMBL" id="EST45766.1"/>
    </source>
</evidence>
<dbReference type="EMBL" id="AUWU02000002">
    <property type="protein sequence ID" value="KAH0576508.1"/>
    <property type="molecule type" value="Genomic_DNA"/>
</dbReference>
<keyword evidence="6" id="KW-0408">Iron</keyword>
<evidence type="ECO:0000313" key="11">
    <source>
        <dbReference type="Proteomes" id="UP000018208"/>
    </source>
</evidence>
<dbReference type="GO" id="GO:0006270">
    <property type="term" value="P:DNA replication initiation"/>
    <property type="evidence" value="ECO:0007669"/>
    <property type="project" value="TreeGrafter"/>
</dbReference>
<gene>
    <name evidence="9" type="ORF">SS50377_14337</name>
    <name evidence="10" type="ORF">SS50377_22072</name>
</gene>
<dbReference type="OrthoDB" id="421393at2759"/>
<evidence type="ECO:0000259" key="8">
    <source>
        <dbReference type="Pfam" id="PF04104"/>
    </source>
</evidence>
<keyword evidence="9" id="KW-0239">DNA-directed DNA polymerase</keyword>
<evidence type="ECO:0000256" key="6">
    <source>
        <dbReference type="ARBA" id="ARBA00023004"/>
    </source>
</evidence>
<accession>V6LPX9</accession>